<dbReference type="EMBL" id="QGGT01000004">
    <property type="protein sequence ID" value="PWK33409.1"/>
    <property type="molecule type" value="Genomic_DNA"/>
</dbReference>
<accession>A0A316EMQ8</accession>
<dbReference type="GO" id="GO:0003700">
    <property type="term" value="F:DNA-binding transcription factor activity"/>
    <property type="evidence" value="ECO:0007669"/>
    <property type="project" value="InterPro"/>
</dbReference>
<dbReference type="Pfam" id="PF03466">
    <property type="entry name" value="LysR_substrate"/>
    <property type="match status" value="1"/>
</dbReference>
<dbReference type="Proteomes" id="UP000245754">
    <property type="component" value="Unassembled WGS sequence"/>
</dbReference>
<keyword evidence="4" id="KW-0804">Transcription</keyword>
<dbReference type="InterPro" id="IPR050950">
    <property type="entry name" value="HTH-type_LysR_regulators"/>
</dbReference>
<organism evidence="5 6">
    <name type="scientific">Cupriavidus plantarum</name>
    <dbReference type="NCBI Taxonomy" id="942865"/>
    <lineage>
        <taxon>Bacteria</taxon>
        <taxon>Pseudomonadati</taxon>
        <taxon>Pseudomonadota</taxon>
        <taxon>Betaproteobacteria</taxon>
        <taxon>Burkholderiales</taxon>
        <taxon>Burkholderiaceae</taxon>
        <taxon>Cupriavidus</taxon>
    </lineage>
</organism>
<dbReference type="InterPro" id="IPR036390">
    <property type="entry name" value="WH_DNA-bd_sf"/>
</dbReference>
<dbReference type="Gene3D" id="3.40.190.290">
    <property type="match status" value="1"/>
</dbReference>
<keyword evidence="6" id="KW-1185">Reference proteome</keyword>
<dbReference type="InterPro" id="IPR000847">
    <property type="entry name" value="LysR_HTH_N"/>
</dbReference>
<comment type="similarity">
    <text evidence="1">Belongs to the LysR transcriptional regulatory family.</text>
</comment>
<dbReference type="AlphaFoldDB" id="A0A316EMQ8"/>
<evidence type="ECO:0000313" key="5">
    <source>
        <dbReference type="EMBL" id="PWK33409.1"/>
    </source>
</evidence>
<dbReference type="GO" id="GO:0003677">
    <property type="term" value="F:DNA binding"/>
    <property type="evidence" value="ECO:0007669"/>
    <property type="project" value="UniProtKB-KW"/>
</dbReference>
<evidence type="ECO:0000313" key="6">
    <source>
        <dbReference type="Proteomes" id="UP000245754"/>
    </source>
</evidence>
<evidence type="ECO:0000256" key="3">
    <source>
        <dbReference type="ARBA" id="ARBA00023125"/>
    </source>
</evidence>
<dbReference type="PRINTS" id="PR00039">
    <property type="entry name" value="HTHLYSR"/>
</dbReference>
<dbReference type="SUPFAM" id="SSF46785">
    <property type="entry name" value="Winged helix' DNA-binding domain"/>
    <property type="match status" value="1"/>
</dbReference>
<proteinExistence type="inferred from homology"/>
<evidence type="ECO:0000256" key="1">
    <source>
        <dbReference type="ARBA" id="ARBA00009437"/>
    </source>
</evidence>
<dbReference type="Gene3D" id="1.10.10.10">
    <property type="entry name" value="Winged helix-like DNA-binding domain superfamily/Winged helix DNA-binding domain"/>
    <property type="match status" value="1"/>
</dbReference>
<dbReference type="PROSITE" id="PS50931">
    <property type="entry name" value="HTH_LYSR"/>
    <property type="match status" value="1"/>
</dbReference>
<dbReference type="PANTHER" id="PTHR30419">
    <property type="entry name" value="HTH-TYPE TRANSCRIPTIONAL REGULATOR YBHD"/>
    <property type="match status" value="1"/>
</dbReference>
<evidence type="ECO:0000256" key="4">
    <source>
        <dbReference type="ARBA" id="ARBA00023163"/>
    </source>
</evidence>
<dbReference type="InterPro" id="IPR036388">
    <property type="entry name" value="WH-like_DNA-bd_sf"/>
</dbReference>
<gene>
    <name evidence="5" type="ORF">C7419_10482</name>
</gene>
<evidence type="ECO:0000256" key="2">
    <source>
        <dbReference type="ARBA" id="ARBA00023015"/>
    </source>
</evidence>
<keyword evidence="3 5" id="KW-0238">DNA-binding</keyword>
<dbReference type="GO" id="GO:0005829">
    <property type="term" value="C:cytosol"/>
    <property type="evidence" value="ECO:0007669"/>
    <property type="project" value="TreeGrafter"/>
</dbReference>
<protein>
    <submittedName>
        <fullName evidence="5">DNA-binding transcriptional LysR family regulator</fullName>
    </submittedName>
</protein>
<dbReference type="SUPFAM" id="SSF53850">
    <property type="entry name" value="Periplasmic binding protein-like II"/>
    <property type="match status" value="1"/>
</dbReference>
<dbReference type="InterPro" id="IPR005119">
    <property type="entry name" value="LysR_subst-bd"/>
</dbReference>
<dbReference type="PANTHER" id="PTHR30419:SF8">
    <property type="entry name" value="NITROGEN ASSIMILATION TRANSCRIPTIONAL ACTIVATOR-RELATED"/>
    <property type="match status" value="1"/>
</dbReference>
<dbReference type="RefSeq" id="WP_244979253.1">
    <property type="nucleotide sequence ID" value="NZ_JACBYU010000005.1"/>
</dbReference>
<name>A0A316EMQ8_9BURK</name>
<dbReference type="Pfam" id="PF00126">
    <property type="entry name" value="HTH_1"/>
    <property type="match status" value="1"/>
</dbReference>
<keyword evidence="2" id="KW-0805">Transcription regulation</keyword>
<comment type="caution">
    <text evidence="5">The sequence shown here is derived from an EMBL/GenBank/DDBJ whole genome shotgun (WGS) entry which is preliminary data.</text>
</comment>
<reference evidence="5 6" key="1">
    <citation type="submission" date="2018-05" db="EMBL/GenBank/DDBJ databases">
        <title>Genomic Encyclopedia of Type Strains, Phase IV (KMG-V): Genome sequencing to study the core and pangenomes of soil and plant-associated prokaryotes.</title>
        <authorList>
            <person name="Whitman W."/>
        </authorList>
    </citation>
    <scope>NUCLEOTIDE SEQUENCE [LARGE SCALE GENOMIC DNA]</scope>
    <source>
        <strain evidence="5 6">SLV-132</strain>
    </source>
</reference>
<sequence length="310" mass="33570">MDQSPDTVAWARRLRMRHLESFLVLNEAGTLTLAAERLHMTQSAVSHWLSEMEDLVGAKLVLRGKRMTLTAAGEAVRKLALRVLGEVSRTSDELVSLAKGDVARLHIGSVTAGVAHLIPRAIVAFQARHADVAFQVTEGTFNVLLSRLEEREYDLIVGSIDARAYGPHLEHEVLFADDIAIVVSPDHPLSRAAAVSWADLYQYAWVMPPRETLMRVRLDTTLLERGGAGIKPSIETGSVVVLESVVRGSTYIGVCSAAIARHLASLGLVTVLPIADVGSFGPVGAVWRRGGQNETMANFLALLRAEASAR</sequence>